<dbReference type="Gene3D" id="3.40.1350.10">
    <property type="match status" value="1"/>
</dbReference>
<evidence type="ECO:0000256" key="1">
    <source>
        <dbReference type="ARBA" id="ARBA00029354"/>
    </source>
</evidence>
<keyword evidence="3" id="KW-1185">Reference proteome</keyword>
<dbReference type="Proteomes" id="UP000001024">
    <property type="component" value="Chromosome"/>
</dbReference>
<dbReference type="InterPro" id="IPR002732">
    <property type="entry name" value="Hjc"/>
</dbReference>
<dbReference type="EMBL" id="AL445063">
    <property type="protein sequence ID" value="CAC11217.1"/>
    <property type="molecule type" value="Genomic_DNA"/>
</dbReference>
<dbReference type="InterPro" id="IPR011856">
    <property type="entry name" value="tRNA_endonuc-like_dom_sf"/>
</dbReference>
<dbReference type="InterPro" id="IPR011335">
    <property type="entry name" value="Restrct_endonuc-II-like"/>
</dbReference>
<dbReference type="InParanoid" id="Q9HM02"/>
<dbReference type="Pfam" id="PF01870">
    <property type="entry name" value="Hjc"/>
    <property type="match status" value="1"/>
</dbReference>
<evidence type="ECO:0008006" key="4">
    <source>
        <dbReference type="Google" id="ProtNLM"/>
    </source>
</evidence>
<dbReference type="STRING" id="273075.gene:9571284"/>
<evidence type="ECO:0000313" key="3">
    <source>
        <dbReference type="Proteomes" id="UP000001024"/>
    </source>
</evidence>
<dbReference type="EnsemblBacteria" id="CAC11217">
    <property type="protein sequence ID" value="CAC11217"/>
    <property type="gene ID" value="CAC11217"/>
</dbReference>
<dbReference type="eggNOG" id="arCOG00919">
    <property type="taxonomic scope" value="Archaea"/>
</dbReference>
<organism evidence="2 3">
    <name type="scientific">Thermoplasma acidophilum (strain ATCC 25905 / DSM 1728 / JCM 9062 / NBRC 15155 / AMRC-C165)</name>
    <dbReference type="NCBI Taxonomy" id="273075"/>
    <lineage>
        <taxon>Archaea</taxon>
        <taxon>Methanobacteriati</taxon>
        <taxon>Thermoplasmatota</taxon>
        <taxon>Thermoplasmata</taxon>
        <taxon>Thermoplasmatales</taxon>
        <taxon>Thermoplasmataceae</taxon>
        <taxon>Thermoplasma</taxon>
    </lineage>
</organism>
<dbReference type="HOGENOM" id="CLU_1536742_0_0_2"/>
<dbReference type="GO" id="GO:0003676">
    <property type="term" value="F:nucleic acid binding"/>
    <property type="evidence" value="ECO:0007669"/>
    <property type="project" value="InterPro"/>
</dbReference>
<protein>
    <recommendedName>
        <fullName evidence="4">Holliday junction resolvase</fullName>
    </recommendedName>
</protein>
<dbReference type="AlphaFoldDB" id="Q9HM02"/>
<comment type="catalytic activity">
    <reaction evidence="1">
        <text>Endonucleolytic cleavage at a junction such as a reciprocal single-stranded crossover between two homologous DNA duplexes (Holliday junction).</text>
        <dbReference type="EC" id="3.1.21.10"/>
    </reaction>
</comment>
<dbReference type="KEGG" id="tac:Ta0069"/>
<dbReference type="GO" id="GO:0008821">
    <property type="term" value="F:crossover junction DNA endonuclease activity"/>
    <property type="evidence" value="ECO:0007669"/>
    <property type="project" value="UniProtKB-EC"/>
</dbReference>
<dbReference type="SUPFAM" id="SSF52980">
    <property type="entry name" value="Restriction endonuclease-like"/>
    <property type="match status" value="1"/>
</dbReference>
<accession>Q9HM02</accession>
<proteinExistence type="predicted"/>
<dbReference type="DNASU" id="1455729"/>
<sequence length="200" mass="22816">MLNSMRINAFVKFQFPDDLLLNSNLVYGMVNGSTYEREIRDILGGREQAVKKYASKIPEKSDAIMSLIESPFYVTRSAGSFGADVIAIRHDFSMVIEVKSSVRPYLMFSEGSGKKQEQANRINEMCTKAGIFLTYAYRIKNVQGDPWKLFVVESKPIGRFSMVYELIPKIAKTREGNYIMKWEDGLPLSSFIEIINKKII</sequence>
<reference evidence="2 3" key="1">
    <citation type="journal article" date="2000" name="Nature">
        <title>The genome sequence of the thermoacidophilic scavenger Thermoplasma acidophilum.</title>
        <authorList>
            <person name="Ruepp A."/>
            <person name="Graml W."/>
            <person name="Santos-Martinez M.L."/>
            <person name="Koretke K.K."/>
            <person name="Volker C."/>
            <person name="Mewes H.W."/>
            <person name="Frishman D."/>
            <person name="Stocker S."/>
            <person name="Lupas A.N."/>
            <person name="Baumeister W."/>
        </authorList>
    </citation>
    <scope>NUCLEOTIDE SEQUENCE [LARGE SCALE GENOMIC DNA]</scope>
    <source>
        <strain evidence="3">ATCC 25905 / DSM 1728 / JCM 9062 / NBRC 15155 / AMRC-C165</strain>
    </source>
</reference>
<dbReference type="PaxDb" id="273075-Ta0069"/>
<evidence type="ECO:0000313" key="2">
    <source>
        <dbReference type="EMBL" id="CAC11217.1"/>
    </source>
</evidence>
<name>Q9HM02_THEAC</name>
<gene>
    <name evidence="2" type="ordered locus">Ta0069</name>
</gene>